<protein>
    <submittedName>
        <fullName evidence="1">Uncharacterized protein</fullName>
    </submittedName>
</protein>
<gene>
    <name evidence="1" type="ORF">MAR_002688</name>
</gene>
<organism evidence="1 2">
    <name type="scientific">Mya arenaria</name>
    <name type="common">Soft-shell clam</name>
    <dbReference type="NCBI Taxonomy" id="6604"/>
    <lineage>
        <taxon>Eukaryota</taxon>
        <taxon>Metazoa</taxon>
        <taxon>Spiralia</taxon>
        <taxon>Lophotrochozoa</taxon>
        <taxon>Mollusca</taxon>
        <taxon>Bivalvia</taxon>
        <taxon>Autobranchia</taxon>
        <taxon>Heteroconchia</taxon>
        <taxon>Euheterodonta</taxon>
        <taxon>Imparidentia</taxon>
        <taxon>Neoheterodontei</taxon>
        <taxon>Myida</taxon>
        <taxon>Myoidea</taxon>
        <taxon>Myidae</taxon>
        <taxon>Mya</taxon>
    </lineage>
</organism>
<sequence length="319" mass="36230">MSFTDASESGLKVEGINWWTPSQDDGKKKDKCEICCVNKPEKTFVKLQHDGGCLSKIQMCVGCLWNWQYNPVKCHSCDQEKIRSPVGDRWGAILIAGTDEKEDITKRFEDDIEKLKDRVITKATLMGVKDNVVTVKKSKTTYKEQLENAFSKFNTPEISTIVLVYSGHHGDGKFQLDTYPLKDSELEKKIICLQHVTKVIVFLDCCHPKKLNLGDKAVLQINAVTSEQKAICGQTGSLFVNDIVHVLTEPWECKCCRNTPLIRDYDMHRYFNNNPYNASTEPSQHSYTQGDIDHIVMFRPVDSGWMKALDKSLESSPVQ</sequence>
<reference evidence="1" key="1">
    <citation type="submission" date="2022-11" db="EMBL/GenBank/DDBJ databases">
        <title>Centuries of genome instability and evolution in soft-shell clam transmissible cancer (bioRxiv).</title>
        <authorList>
            <person name="Hart S.F.M."/>
            <person name="Yonemitsu M.A."/>
            <person name="Giersch R.M."/>
            <person name="Beal B.F."/>
            <person name="Arriagada G."/>
            <person name="Davis B.W."/>
            <person name="Ostrander E.A."/>
            <person name="Goff S.P."/>
            <person name="Metzger M.J."/>
        </authorList>
    </citation>
    <scope>NUCLEOTIDE SEQUENCE</scope>
    <source>
        <strain evidence="1">MELC-2E11</strain>
        <tissue evidence="1">Siphon/mantle</tissue>
    </source>
</reference>
<dbReference type="EMBL" id="CP111027">
    <property type="protein sequence ID" value="WAR29120.1"/>
    <property type="molecule type" value="Genomic_DNA"/>
</dbReference>
<feature type="non-terminal residue" evidence="1">
    <location>
        <position position="319"/>
    </location>
</feature>
<name>A0ABY7G3U9_MYAAR</name>
<proteinExistence type="predicted"/>
<keyword evidence="2" id="KW-1185">Reference proteome</keyword>
<accession>A0ABY7G3U9</accession>
<evidence type="ECO:0000313" key="2">
    <source>
        <dbReference type="Proteomes" id="UP001164746"/>
    </source>
</evidence>
<dbReference type="Proteomes" id="UP001164746">
    <property type="component" value="Chromosome 16"/>
</dbReference>
<evidence type="ECO:0000313" key="1">
    <source>
        <dbReference type="EMBL" id="WAR29120.1"/>
    </source>
</evidence>